<dbReference type="OMA" id="ERPEICA"/>
<dbReference type="EMBL" id="GIKN01004617">
    <property type="protein sequence ID" value="NIE46890.1"/>
    <property type="molecule type" value="Transcribed_RNA"/>
</dbReference>
<keyword evidence="1" id="KW-0732">Signal</keyword>
<dbReference type="KEGG" id="rmp:119168091"/>
<evidence type="ECO:0000259" key="2">
    <source>
        <dbReference type="PROSITE" id="PS50279"/>
    </source>
</evidence>
<evidence type="ECO:0000256" key="1">
    <source>
        <dbReference type="SAM" id="SignalP"/>
    </source>
</evidence>
<accession>A0A6G5A9P6</accession>
<proteinExistence type="predicted"/>
<name>A0A6G5A9P6_RHIMP</name>
<dbReference type="InterPro" id="IPR002223">
    <property type="entry name" value="Kunitz_BPTI"/>
</dbReference>
<organism evidence="3">
    <name type="scientific">Rhipicephalus microplus</name>
    <name type="common">Cattle tick</name>
    <name type="synonym">Boophilus microplus</name>
    <dbReference type="NCBI Taxonomy" id="6941"/>
    <lineage>
        <taxon>Eukaryota</taxon>
        <taxon>Metazoa</taxon>
        <taxon>Ecdysozoa</taxon>
        <taxon>Arthropoda</taxon>
        <taxon>Chelicerata</taxon>
        <taxon>Arachnida</taxon>
        <taxon>Acari</taxon>
        <taxon>Parasitiformes</taxon>
        <taxon>Ixodida</taxon>
        <taxon>Ixodoidea</taxon>
        <taxon>Ixodidae</taxon>
        <taxon>Rhipicephalinae</taxon>
        <taxon>Rhipicephalus</taxon>
        <taxon>Boophilus</taxon>
    </lineage>
</organism>
<dbReference type="SUPFAM" id="SSF57362">
    <property type="entry name" value="BPTI-like"/>
    <property type="match status" value="1"/>
</dbReference>
<feature type="signal peptide" evidence="1">
    <location>
        <begin position="1"/>
        <end position="16"/>
    </location>
</feature>
<dbReference type="InterPro" id="IPR036880">
    <property type="entry name" value="Kunitz_BPTI_sf"/>
</dbReference>
<dbReference type="Gene3D" id="4.10.410.10">
    <property type="entry name" value="Pancreatic trypsin inhibitor Kunitz domain"/>
    <property type="match status" value="1"/>
</dbReference>
<evidence type="ECO:0000313" key="3">
    <source>
        <dbReference type="EMBL" id="NIE46890.1"/>
    </source>
</evidence>
<protein>
    <submittedName>
        <fullName evidence="3">Putative bovine pancreatic trypsin inhibitor</fullName>
    </submittedName>
</protein>
<sequence>MWFLALFVTILPFASPAYFDQQTEDARDYQRNCATPLMEEVRFCGELRIWRYFYNKTSNRCERFFWDNCLDDGVHVTRIDCARKCNHDERPEICAQRPAASCKENRRHSKYRPPMGYSYNIRTLACEQYRACWNLGYLLKKNWFPSKTLCLMHCRGFTMNGIITNKGLEV</sequence>
<dbReference type="RefSeq" id="XP_037275408.1">
    <property type="nucleotide sequence ID" value="XM_037419511.1"/>
</dbReference>
<dbReference type="AlphaFoldDB" id="A0A6G5A9P6"/>
<dbReference type="PROSITE" id="PS50279">
    <property type="entry name" value="BPTI_KUNITZ_2"/>
    <property type="match status" value="1"/>
</dbReference>
<dbReference type="VEuPathDB" id="VectorBase:LOC119168091"/>
<dbReference type="SMART" id="SM00131">
    <property type="entry name" value="KU"/>
    <property type="match status" value="1"/>
</dbReference>
<reference evidence="3" key="1">
    <citation type="submission" date="2020-03" db="EMBL/GenBank/DDBJ databases">
        <title>A transcriptome and proteome of the tick Rhipicephalus microplus shaped by the genetic composition of its hosts and developmental stage.</title>
        <authorList>
            <person name="Garcia G.R."/>
            <person name="Ribeiro J.M.C."/>
            <person name="Maruyama S.R."/>
            <person name="Gardinasse L.G."/>
            <person name="Nelson K."/>
            <person name="Ferreira B.R."/>
            <person name="Andrade T.G."/>
            <person name="Santos I.K.F.M."/>
        </authorList>
    </citation>
    <scope>NUCLEOTIDE SEQUENCE</scope>
    <source>
        <strain evidence="3">NSGR</strain>
        <tissue evidence="3">Salivary glands</tissue>
    </source>
</reference>
<feature type="chain" id="PRO_5026014049" evidence="1">
    <location>
        <begin position="17"/>
        <end position="170"/>
    </location>
</feature>
<feature type="domain" description="BPTI/Kunitz inhibitor" evidence="2">
    <location>
        <begin position="33"/>
        <end position="85"/>
    </location>
</feature>
<dbReference type="Pfam" id="PF00014">
    <property type="entry name" value="Kunitz_BPTI"/>
    <property type="match status" value="1"/>
</dbReference>
<dbReference type="GO" id="GO:0004867">
    <property type="term" value="F:serine-type endopeptidase inhibitor activity"/>
    <property type="evidence" value="ECO:0007669"/>
    <property type="project" value="InterPro"/>
</dbReference>